<feature type="region of interest" description="Disordered" evidence="1">
    <location>
        <begin position="128"/>
        <end position="203"/>
    </location>
</feature>
<protein>
    <recommendedName>
        <fullName evidence="2">DUF4939 domain-containing protein</fullName>
    </recommendedName>
</protein>
<evidence type="ECO:0000313" key="3">
    <source>
        <dbReference type="EMBL" id="KAK2083880.1"/>
    </source>
</evidence>
<feature type="compositionally biased region" description="Low complexity" evidence="1">
    <location>
        <begin position="65"/>
        <end position="74"/>
    </location>
</feature>
<sequence>MRVHEGRPKLEWAGPQAELQSSHGFRPQGRVVPSAQARRGANTGEEGPNAIKEAGNTLISQRSWTSPKKSSPPTHLERLRFASPCGATSPPRPVKPATAIPTTCSAGCPRTAGCTNDHQAFWAELAEAPGPSPRLEPQPSPPPQHALPTTPQCSTPAKPIAAQRSPVERARRDGDGLSGAADEGPPGLAPLARSASLKEPDSRSRDFIVQTGSYMFVDENTFSNDALKVTFLITRLTGPALQWVIPYIKKQSPLLCDYRGFLAEMKRVFGWEEDEDF</sequence>
<organism evidence="3 4">
    <name type="scientific">Saguinus oedipus</name>
    <name type="common">Cotton-top tamarin</name>
    <name type="synonym">Oedipomidas oedipus</name>
    <dbReference type="NCBI Taxonomy" id="9490"/>
    <lineage>
        <taxon>Eukaryota</taxon>
        <taxon>Metazoa</taxon>
        <taxon>Chordata</taxon>
        <taxon>Craniata</taxon>
        <taxon>Vertebrata</taxon>
        <taxon>Euteleostomi</taxon>
        <taxon>Mammalia</taxon>
        <taxon>Eutheria</taxon>
        <taxon>Euarchontoglires</taxon>
        <taxon>Primates</taxon>
        <taxon>Haplorrhini</taxon>
        <taxon>Platyrrhini</taxon>
        <taxon>Cebidae</taxon>
        <taxon>Callitrichinae</taxon>
        <taxon>Saguinus</taxon>
    </lineage>
</organism>
<keyword evidence="4" id="KW-1185">Reference proteome</keyword>
<evidence type="ECO:0000259" key="2">
    <source>
        <dbReference type="Pfam" id="PF16297"/>
    </source>
</evidence>
<accession>A0ABQ9TH06</accession>
<dbReference type="Pfam" id="PF16297">
    <property type="entry name" value="DUF4939"/>
    <property type="match status" value="1"/>
</dbReference>
<comment type="caution">
    <text evidence="3">The sequence shown here is derived from an EMBL/GenBank/DDBJ whole genome shotgun (WGS) entry which is preliminary data.</text>
</comment>
<feature type="domain" description="DUF4939" evidence="2">
    <location>
        <begin position="203"/>
        <end position="277"/>
    </location>
</feature>
<evidence type="ECO:0000256" key="1">
    <source>
        <dbReference type="SAM" id="MobiDB-lite"/>
    </source>
</evidence>
<feature type="region of interest" description="Disordered" evidence="1">
    <location>
        <begin position="1"/>
        <end position="99"/>
    </location>
</feature>
<reference evidence="3 4" key="1">
    <citation type="submission" date="2023-05" db="EMBL/GenBank/DDBJ databases">
        <title>B98-5 Cell Line De Novo Hybrid Assembly: An Optical Mapping Approach.</title>
        <authorList>
            <person name="Kananen K."/>
            <person name="Auerbach J.A."/>
            <person name="Kautto E."/>
            <person name="Blachly J.S."/>
        </authorList>
    </citation>
    <scope>NUCLEOTIDE SEQUENCE [LARGE SCALE GENOMIC DNA]</scope>
    <source>
        <strain evidence="3">B95-8</strain>
        <tissue evidence="3">Cell line</tissue>
    </source>
</reference>
<name>A0ABQ9TH06_SAGOE</name>
<dbReference type="EMBL" id="JASSZA010000023">
    <property type="protein sequence ID" value="KAK2083880.1"/>
    <property type="molecule type" value="Genomic_DNA"/>
</dbReference>
<dbReference type="Proteomes" id="UP001266305">
    <property type="component" value="Unassembled WGS sequence"/>
</dbReference>
<feature type="compositionally biased region" description="Basic and acidic residues" evidence="1">
    <location>
        <begin position="1"/>
        <end position="10"/>
    </location>
</feature>
<evidence type="ECO:0000313" key="4">
    <source>
        <dbReference type="Proteomes" id="UP001266305"/>
    </source>
</evidence>
<gene>
    <name evidence="3" type="ORF">P7K49_039116</name>
</gene>
<dbReference type="InterPro" id="IPR032549">
    <property type="entry name" value="DUF4939"/>
</dbReference>
<feature type="compositionally biased region" description="Pro residues" evidence="1">
    <location>
        <begin position="130"/>
        <end position="145"/>
    </location>
</feature>
<proteinExistence type="predicted"/>
<feature type="compositionally biased region" description="Basic and acidic residues" evidence="1">
    <location>
        <begin position="166"/>
        <end position="175"/>
    </location>
</feature>